<dbReference type="HOGENOM" id="CLU_2164955_0_0_1"/>
<dbReference type="Gramene" id="EFJ11183">
    <property type="protein sequence ID" value="EFJ11183"/>
    <property type="gene ID" value="SELMODRAFT_126683"/>
</dbReference>
<proteinExistence type="predicted"/>
<evidence type="ECO:0000256" key="2">
    <source>
        <dbReference type="PROSITE-ProRule" id="PRU00235"/>
    </source>
</evidence>
<feature type="non-terminal residue" evidence="3">
    <location>
        <position position="1"/>
    </location>
</feature>
<dbReference type="InterPro" id="IPR051210">
    <property type="entry name" value="Ub_ligase/GEF_domain"/>
</dbReference>
<dbReference type="PROSITE" id="PS50012">
    <property type="entry name" value="RCC1_3"/>
    <property type="match status" value="1"/>
</dbReference>
<keyword evidence="4" id="KW-1185">Reference proteome</keyword>
<dbReference type="AlphaFoldDB" id="D8SX10"/>
<dbReference type="InterPro" id="IPR000408">
    <property type="entry name" value="Reg_chr_condens"/>
</dbReference>
<sequence length="111" mass="11785">VYSFGQGMFGALGHGATESFGAPVIVDSLWGLGIVQVFVCATSLRSLPLFSWGRGKYGQIGCGSVEKHLQPVPVTALSDRLLTQVLCGADYTMAIDSDGQRFSVSFTVLHT</sequence>
<dbReference type="Gene3D" id="2.130.10.30">
    <property type="entry name" value="Regulator of chromosome condensation 1/beta-lactamase-inhibitor protein II"/>
    <property type="match status" value="1"/>
</dbReference>
<dbReference type="Proteomes" id="UP000001514">
    <property type="component" value="Unassembled WGS sequence"/>
</dbReference>
<organism evidence="4">
    <name type="scientific">Selaginella moellendorffii</name>
    <name type="common">Spikemoss</name>
    <dbReference type="NCBI Taxonomy" id="88036"/>
    <lineage>
        <taxon>Eukaryota</taxon>
        <taxon>Viridiplantae</taxon>
        <taxon>Streptophyta</taxon>
        <taxon>Embryophyta</taxon>
        <taxon>Tracheophyta</taxon>
        <taxon>Lycopodiopsida</taxon>
        <taxon>Selaginellales</taxon>
        <taxon>Selaginellaceae</taxon>
        <taxon>Selaginella</taxon>
    </lineage>
</organism>
<reference evidence="3 4" key="1">
    <citation type="journal article" date="2011" name="Science">
        <title>The Selaginella genome identifies genetic changes associated with the evolution of vascular plants.</title>
        <authorList>
            <person name="Banks J.A."/>
            <person name="Nishiyama T."/>
            <person name="Hasebe M."/>
            <person name="Bowman J.L."/>
            <person name="Gribskov M."/>
            <person name="dePamphilis C."/>
            <person name="Albert V.A."/>
            <person name="Aono N."/>
            <person name="Aoyama T."/>
            <person name="Ambrose B.A."/>
            <person name="Ashton N.W."/>
            <person name="Axtell M.J."/>
            <person name="Barker E."/>
            <person name="Barker M.S."/>
            <person name="Bennetzen J.L."/>
            <person name="Bonawitz N.D."/>
            <person name="Chapple C."/>
            <person name="Cheng C."/>
            <person name="Correa L.G."/>
            <person name="Dacre M."/>
            <person name="DeBarry J."/>
            <person name="Dreyer I."/>
            <person name="Elias M."/>
            <person name="Engstrom E.M."/>
            <person name="Estelle M."/>
            <person name="Feng L."/>
            <person name="Finet C."/>
            <person name="Floyd S.K."/>
            <person name="Frommer W.B."/>
            <person name="Fujita T."/>
            <person name="Gramzow L."/>
            <person name="Gutensohn M."/>
            <person name="Harholt J."/>
            <person name="Hattori M."/>
            <person name="Heyl A."/>
            <person name="Hirai T."/>
            <person name="Hiwatashi Y."/>
            <person name="Ishikawa M."/>
            <person name="Iwata M."/>
            <person name="Karol K.G."/>
            <person name="Koehler B."/>
            <person name="Kolukisaoglu U."/>
            <person name="Kubo M."/>
            <person name="Kurata T."/>
            <person name="Lalonde S."/>
            <person name="Li K."/>
            <person name="Li Y."/>
            <person name="Litt A."/>
            <person name="Lyons E."/>
            <person name="Manning G."/>
            <person name="Maruyama T."/>
            <person name="Michael T.P."/>
            <person name="Mikami K."/>
            <person name="Miyazaki S."/>
            <person name="Morinaga S."/>
            <person name="Murata T."/>
            <person name="Mueller-Roeber B."/>
            <person name="Nelson D.R."/>
            <person name="Obara M."/>
            <person name="Oguri Y."/>
            <person name="Olmstead R.G."/>
            <person name="Onodera N."/>
            <person name="Petersen B.L."/>
            <person name="Pils B."/>
            <person name="Prigge M."/>
            <person name="Rensing S.A."/>
            <person name="Riano-Pachon D.M."/>
            <person name="Roberts A.W."/>
            <person name="Sato Y."/>
            <person name="Scheller H.V."/>
            <person name="Schulz B."/>
            <person name="Schulz C."/>
            <person name="Shakirov E.V."/>
            <person name="Shibagaki N."/>
            <person name="Shinohara N."/>
            <person name="Shippen D.E."/>
            <person name="Soerensen I."/>
            <person name="Sotooka R."/>
            <person name="Sugimoto N."/>
            <person name="Sugita M."/>
            <person name="Sumikawa N."/>
            <person name="Tanurdzic M."/>
            <person name="Theissen G."/>
            <person name="Ulvskov P."/>
            <person name="Wakazuki S."/>
            <person name="Weng J.K."/>
            <person name="Willats W.W."/>
            <person name="Wipf D."/>
            <person name="Wolf P.G."/>
            <person name="Yang L."/>
            <person name="Zimmer A.D."/>
            <person name="Zhu Q."/>
            <person name="Mitros T."/>
            <person name="Hellsten U."/>
            <person name="Loque D."/>
            <person name="Otillar R."/>
            <person name="Salamov A."/>
            <person name="Schmutz J."/>
            <person name="Shapiro H."/>
            <person name="Lindquist E."/>
            <person name="Lucas S."/>
            <person name="Rokhsar D."/>
            <person name="Grigoriev I.V."/>
        </authorList>
    </citation>
    <scope>NUCLEOTIDE SEQUENCE [LARGE SCALE GENOMIC DNA]</scope>
</reference>
<dbReference type="PANTHER" id="PTHR22870">
    <property type="entry name" value="REGULATOR OF CHROMOSOME CONDENSATION"/>
    <property type="match status" value="1"/>
</dbReference>
<feature type="repeat" description="RCC1" evidence="2">
    <location>
        <begin position="47"/>
        <end position="98"/>
    </location>
</feature>
<protein>
    <submittedName>
        <fullName evidence="3">Uncharacterized protein</fullName>
    </submittedName>
</protein>
<keyword evidence="1" id="KW-0677">Repeat</keyword>
<dbReference type="PANTHER" id="PTHR22870:SF457">
    <property type="entry name" value="UBIQUITIN-PROTEIN LIGASE-RELATED"/>
    <property type="match status" value="1"/>
</dbReference>
<gene>
    <name evidence="3" type="ORF">SELMODRAFT_126683</name>
</gene>
<dbReference type="EMBL" id="GL377649">
    <property type="protein sequence ID" value="EFJ11183.1"/>
    <property type="molecule type" value="Genomic_DNA"/>
</dbReference>
<dbReference type="InParanoid" id="D8SX10"/>
<dbReference type="InterPro" id="IPR009091">
    <property type="entry name" value="RCC1/BLIP-II"/>
</dbReference>
<dbReference type="KEGG" id="smo:SELMODRAFT_126683"/>
<dbReference type="SUPFAM" id="SSF50985">
    <property type="entry name" value="RCC1/BLIP-II"/>
    <property type="match status" value="1"/>
</dbReference>
<evidence type="ECO:0000313" key="4">
    <source>
        <dbReference type="Proteomes" id="UP000001514"/>
    </source>
</evidence>
<evidence type="ECO:0000313" key="3">
    <source>
        <dbReference type="EMBL" id="EFJ11183.1"/>
    </source>
</evidence>
<name>D8SX10_SELML</name>
<dbReference type="Pfam" id="PF00415">
    <property type="entry name" value="RCC1"/>
    <property type="match status" value="2"/>
</dbReference>
<accession>D8SX10</accession>
<evidence type="ECO:0000256" key="1">
    <source>
        <dbReference type="ARBA" id="ARBA00022737"/>
    </source>
</evidence>